<reference evidence="1" key="1">
    <citation type="journal article" date="2009" name="PLoS Genet.">
        <title>Sequencing, mapping, and analysis of 27,455 maize full-length cDNAs.</title>
        <authorList>
            <person name="Soderlund C."/>
            <person name="Descour A."/>
            <person name="Kudrna D."/>
            <person name="Bomhoff M."/>
            <person name="Boyd L."/>
            <person name="Currie J."/>
            <person name="Angelova A."/>
            <person name="Collura K."/>
            <person name="Wissotski M."/>
            <person name="Ashley E."/>
            <person name="Morrow D."/>
            <person name="Fernandes J."/>
            <person name="Walbot V."/>
            <person name="Yu Y."/>
        </authorList>
    </citation>
    <scope>NUCLEOTIDE SEQUENCE</scope>
    <source>
        <strain evidence="1">B73</strain>
    </source>
</reference>
<organism evidence="1">
    <name type="scientific">Zea mays</name>
    <name type="common">Maize</name>
    <dbReference type="NCBI Taxonomy" id="4577"/>
    <lineage>
        <taxon>Eukaryota</taxon>
        <taxon>Viridiplantae</taxon>
        <taxon>Streptophyta</taxon>
        <taxon>Embryophyta</taxon>
        <taxon>Tracheophyta</taxon>
        <taxon>Spermatophyta</taxon>
        <taxon>Magnoliopsida</taxon>
        <taxon>Liliopsida</taxon>
        <taxon>Poales</taxon>
        <taxon>Poaceae</taxon>
        <taxon>PACMAD clade</taxon>
        <taxon>Panicoideae</taxon>
        <taxon>Andropogonodae</taxon>
        <taxon>Andropogoneae</taxon>
        <taxon>Tripsacinae</taxon>
        <taxon>Zea</taxon>
    </lineage>
</organism>
<reference evidence="1" key="2">
    <citation type="submission" date="2012-06" db="EMBL/GenBank/DDBJ databases">
        <authorList>
            <person name="Yu Y."/>
            <person name="Currie J."/>
            <person name="Lomeli R."/>
            <person name="Angelova A."/>
            <person name="Collura K."/>
            <person name="Wissotski M."/>
            <person name="Campos D."/>
            <person name="Kudrna D."/>
            <person name="Golser W."/>
            <person name="Ashely E."/>
            <person name="Descour A."/>
            <person name="Fernandes J."/>
            <person name="Soderlund C."/>
            <person name="Walbot V."/>
        </authorList>
    </citation>
    <scope>NUCLEOTIDE SEQUENCE</scope>
    <source>
        <strain evidence="1">B73</strain>
    </source>
</reference>
<sequence length="90" mass="9707">MDPATTTTATLMRNATTNARLHSTRKYLHAALMLFTDRGVFLESTSAECRNRLYGVMMAPKSAMALAAAPFPRSLGTNMPSTTSPADGLR</sequence>
<dbReference type="EMBL" id="BT085655">
    <property type="protein sequence ID" value="ACR36008.1"/>
    <property type="molecule type" value="mRNA"/>
</dbReference>
<dbReference type="AlphaFoldDB" id="C4J4A8"/>
<dbReference type="EMBL" id="BT086026">
    <property type="protein sequence ID" value="ACR36379.1"/>
    <property type="molecule type" value="mRNA"/>
</dbReference>
<evidence type="ECO:0000313" key="1">
    <source>
        <dbReference type="EMBL" id="ACR36008.1"/>
    </source>
</evidence>
<protein>
    <submittedName>
        <fullName evidence="1">Uncharacterized protein</fullName>
    </submittedName>
</protein>
<accession>C4J4A8</accession>
<proteinExistence type="evidence at transcript level"/>
<name>C4J4A8_MAIZE</name>